<comment type="subcellular location">
    <subcellularLocation>
        <location evidence="1 11">Mitochondrion matrix</location>
    </subcellularLocation>
</comment>
<evidence type="ECO:0000256" key="8">
    <source>
        <dbReference type="ARBA" id="ARBA00022982"/>
    </source>
</evidence>
<keyword evidence="6 11" id="KW-0274">FAD</keyword>
<evidence type="ECO:0000256" key="2">
    <source>
        <dbReference type="ARBA" id="ARBA00005817"/>
    </source>
</evidence>
<dbReference type="InterPro" id="IPR014731">
    <property type="entry name" value="ETF_asu_C"/>
</dbReference>
<dbReference type="OrthoDB" id="1715808at2759"/>
<evidence type="ECO:0000256" key="11">
    <source>
        <dbReference type="PIRNR" id="PIRNR000089"/>
    </source>
</evidence>
<comment type="cofactor">
    <cofactor evidence="11 12">
        <name>FAD</name>
        <dbReference type="ChEBI" id="CHEBI:57692"/>
    </cofactor>
    <text evidence="11 12">Binds 1 FAD per dimer.</text>
</comment>
<evidence type="ECO:0000256" key="10">
    <source>
        <dbReference type="ARBA" id="ARBA00025416"/>
    </source>
</evidence>
<dbReference type="PANTHER" id="PTHR43153">
    <property type="entry name" value="ELECTRON TRANSFER FLAVOPROTEIN ALPHA"/>
    <property type="match status" value="1"/>
</dbReference>
<gene>
    <name evidence="14" type="ORF">K443DRAFT_671185</name>
</gene>
<accession>A0A0C9XC95</accession>
<dbReference type="PANTHER" id="PTHR43153:SF1">
    <property type="entry name" value="ELECTRON TRANSFER FLAVOPROTEIN SUBUNIT ALPHA, MITOCHONDRIAL"/>
    <property type="match status" value="1"/>
</dbReference>
<evidence type="ECO:0000256" key="12">
    <source>
        <dbReference type="PIRSR" id="PIRSR000089-1"/>
    </source>
</evidence>
<reference evidence="14 15" key="1">
    <citation type="submission" date="2014-04" db="EMBL/GenBank/DDBJ databases">
        <authorList>
            <consortium name="DOE Joint Genome Institute"/>
            <person name="Kuo A."/>
            <person name="Kohler A."/>
            <person name="Nagy L.G."/>
            <person name="Floudas D."/>
            <person name="Copeland A."/>
            <person name="Barry K.W."/>
            <person name="Cichocki N."/>
            <person name="Veneault-Fourrey C."/>
            <person name="LaButti K."/>
            <person name="Lindquist E.A."/>
            <person name="Lipzen A."/>
            <person name="Lundell T."/>
            <person name="Morin E."/>
            <person name="Murat C."/>
            <person name="Sun H."/>
            <person name="Tunlid A."/>
            <person name="Henrissat B."/>
            <person name="Grigoriev I.V."/>
            <person name="Hibbett D.S."/>
            <person name="Martin F."/>
            <person name="Nordberg H.P."/>
            <person name="Cantor M.N."/>
            <person name="Hua S.X."/>
        </authorList>
    </citation>
    <scope>NUCLEOTIDE SEQUENCE [LARGE SCALE GENOMIC DNA]</scope>
    <source>
        <strain evidence="14 15">LaAM-08-1</strain>
    </source>
</reference>
<comment type="function">
    <text evidence="10 11">The electron transfer flavoprotein serves as a specific electron acceptor for several dehydrogenases, including five acyl-CoA dehydrogenases, glutaryl-CoA and sarcosine dehydrogenase. It transfers the electrons to the main mitochondrial respiratory chain via ETF-ubiquinone oxidoreductase (ETF dehydrogenase).</text>
</comment>
<evidence type="ECO:0000256" key="6">
    <source>
        <dbReference type="ARBA" id="ARBA00022827"/>
    </source>
</evidence>
<keyword evidence="4 11" id="KW-0813">Transport</keyword>
<keyword evidence="9 11" id="KW-0496">Mitochondrion</keyword>
<dbReference type="STRING" id="1095629.A0A0C9XC95"/>
<evidence type="ECO:0000259" key="13">
    <source>
        <dbReference type="SMART" id="SM00893"/>
    </source>
</evidence>
<dbReference type="PROSITE" id="PS00696">
    <property type="entry name" value="ETF_ALPHA"/>
    <property type="match status" value="1"/>
</dbReference>
<evidence type="ECO:0000313" key="14">
    <source>
        <dbReference type="EMBL" id="KIK09875.1"/>
    </source>
</evidence>
<sequence>MFQTRTILRCQRQLSRAYATAVPPHALVFLEHRQGVIDSGSLSALTAAEQLGGQVSALITGGEDHVRDLVLKAKKLKGLTSVLHSSSPQYVNPLPETLSPLLESLLSKSSSFTHVVSATSSLAKSVLPRVAAKLDVPAVSEVTSLSHDTSSNSTTFTRPIYAGNAIATVRAPASIPVKFFTVRSTAFSPAQLQEGSEAEVVAVNPVQVNEPVTEHIKTTIAKSDRPDLGVATRVVSGGRALKNAETFEATLYPLADALGAAVGASRAAVDAGYADNSLQVGQTGKVVAPELYMALGISGAIQHLAGMKDSKLIVAINKDPDAPIFQVADVGLVADLFEVVPELVKKLKT</sequence>
<feature type="binding site" evidence="12">
    <location>
        <begin position="296"/>
        <end position="303"/>
    </location>
    <ligand>
        <name>FAD</name>
        <dbReference type="ChEBI" id="CHEBI:57692"/>
    </ligand>
</feature>
<dbReference type="Proteomes" id="UP000054477">
    <property type="component" value="Unassembled WGS sequence"/>
</dbReference>
<dbReference type="Gene3D" id="3.40.50.1220">
    <property type="entry name" value="TPP-binding domain"/>
    <property type="match status" value="1"/>
</dbReference>
<evidence type="ECO:0000256" key="5">
    <source>
        <dbReference type="ARBA" id="ARBA00022630"/>
    </source>
</evidence>
<dbReference type="Pfam" id="PF00766">
    <property type="entry name" value="ETF_alpha"/>
    <property type="match status" value="1"/>
</dbReference>
<feature type="binding site" evidence="12">
    <location>
        <begin position="265"/>
        <end position="266"/>
    </location>
    <ligand>
        <name>FAD</name>
        <dbReference type="ChEBI" id="CHEBI:57692"/>
    </ligand>
</feature>
<proteinExistence type="inferred from homology"/>
<reference evidence="15" key="2">
    <citation type="submission" date="2015-01" db="EMBL/GenBank/DDBJ databases">
        <title>Evolutionary Origins and Diversification of the Mycorrhizal Mutualists.</title>
        <authorList>
            <consortium name="DOE Joint Genome Institute"/>
            <consortium name="Mycorrhizal Genomics Consortium"/>
            <person name="Kohler A."/>
            <person name="Kuo A."/>
            <person name="Nagy L.G."/>
            <person name="Floudas D."/>
            <person name="Copeland A."/>
            <person name="Barry K.W."/>
            <person name="Cichocki N."/>
            <person name="Veneault-Fourrey C."/>
            <person name="LaButti K."/>
            <person name="Lindquist E.A."/>
            <person name="Lipzen A."/>
            <person name="Lundell T."/>
            <person name="Morin E."/>
            <person name="Murat C."/>
            <person name="Riley R."/>
            <person name="Ohm R."/>
            <person name="Sun H."/>
            <person name="Tunlid A."/>
            <person name="Henrissat B."/>
            <person name="Grigoriev I.V."/>
            <person name="Hibbett D.S."/>
            <person name="Martin F."/>
        </authorList>
    </citation>
    <scope>NUCLEOTIDE SEQUENCE [LARGE SCALE GENOMIC DNA]</scope>
    <source>
        <strain evidence="15">LaAM-08-1</strain>
    </source>
</reference>
<evidence type="ECO:0000256" key="3">
    <source>
        <dbReference type="ARBA" id="ARBA00011355"/>
    </source>
</evidence>
<dbReference type="InterPro" id="IPR001308">
    <property type="entry name" value="ETF_a/FixB"/>
</dbReference>
<feature type="binding site" evidence="12">
    <location>
        <position position="239"/>
    </location>
    <ligand>
        <name>FAD</name>
        <dbReference type="ChEBI" id="CHEBI:57692"/>
    </ligand>
</feature>
<dbReference type="GO" id="GO:0009055">
    <property type="term" value="F:electron transfer activity"/>
    <property type="evidence" value="ECO:0007669"/>
    <property type="project" value="InterPro"/>
</dbReference>
<dbReference type="GO" id="GO:0033539">
    <property type="term" value="P:fatty acid beta-oxidation using acyl-CoA dehydrogenase"/>
    <property type="evidence" value="ECO:0007669"/>
    <property type="project" value="TreeGrafter"/>
</dbReference>
<feature type="binding site" evidence="12">
    <location>
        <begin position="279"/>
        <end position="283"/>
    </location>
    <ligand>
        <name>FAD</name>
        <dbReference type="ChEBI" id="CHEBI:57692"/>
    </ligand>
</feature>
<dbReference type="InterPro" id="IPR033947">
    <property type="entry name" value="ETF_alpha_N"/>
</dbReference>
<organism evidence="14 15">
    <name type="scientific">Laccaria amethystina LaAM-08-1</name>
    <dbReference type="NCBI Taxonomy" id="1095629"/>
    <lineage>
        <taxon>Eukaryota</taxon>
        <taxon>Fungi</taxon>
        <taxon>Dikarya</taxon>
        <taxon>Basidiomycota</taxon>
        <taxon>Agaricomycotina</taxon>
        <taxon>Agaricomycetes</taxon>
        <taxon>Agaricomycetidae</taxon>
        <taxon>Agaricales</taxon>
        <taxon>Agaricineae</taxon>
        <taxon>Hydnangiaceae</taxon>
        <taxon>Laccaria</taxon>
    </lineage>
</organism>
<evidence type="ECO:0000256" key="9">
    <source>
        <dbReference type="ARBA" id="ARBA00023128"/>
    </source>
</evidence>
<dbReference type="SUPFAM" id="SSF52467">
    <property type="entry name" value="DHS-like NAD/FAD-binding domain"/>
    <property type="match status" value="1"/>
</dbReference>
<dbReference type="PIRSF" id="PIRSF000089">
    <property type="entry name" value="Electra_flavoP_a"/>
    <property type="match status" value="1"/>
</dbReference>
<dbReference type="SUPFAM" id="SSF52402">
    <property type="entry name" value="Adenine nucleotide alpha hydrolases-like"/>
    <property type="match status" value="1"/>
</dbReference>
<dbReference type="InterPro" id="IPR018206">
    <property type="entry name" value="ETF_asu_C_CS"/>
</dbReference>
<keyword evidence="15" id="KW-1185">Reference proteome</keyword>
<dbReference type="Gene3D" id="3.40.50.620">
    <property type="entry name" value="HUPs"/>
    <property type="match status" value="1"/>
</dbReference>
<feature type="binding site" evidence="12">
    <location>
        <position position="317"/>
    </location>
    <ligand>
        <name>FAD</name>
        <dbReference type="ChEBI" id="CHEBI:57692"/>
    </ligand>
</feature>
<evidence type="ECO:0000256" key="1">
    <source>
        <dbReference type="ARBA" id="ARBA00004305"/>
    </source>
</evidence>
<evidence type="ECO:0000313" key="15">
    <source>
        <dbReference type="Proteomes" id="UP000054477"/>
    </source>
</evidence>
<dbReference type="AlphaFoldDB" id="A0A0C9XC95"/>
<dbReference type="HOGENOM" id="CLU_034178_0_0_1"/>
<comment type="subunit">
    <text evidence="3 11">Heterodimer of an alpha and a beta subunit.</text>
</comment>
<evidence type="ECO:0000256" key="7">
    <source>
        <dbReference type="ARBA" id="ARBA00022946"/>
    </source>
</evidence>
<dbReference type="CDD" id="cd01715">
    <property type="entry name" value="ETF_alpha"/>
    <property type="match status" value="1"/>
</dbReference>
<keyword evidence="8 11" id="KW-0249">Electron transport</keyword>
<dbReference type="EMBL" id="KN838537">
    <property type="protein sequence ID" value="KIK09875.1"/>
    <property type="molecule type" value="Genomic_DNA"/>
</dbReference>
<dbReference type="InterPro" id="IPR014730">
    <property type="entry name" value="ETF_a/b_N"/>
</dbReference>
<comment type="similarity">
    <text evidence="2 11">Belongs to the ETF alpha-subunit/FixB family.</text>
</comment>
<feature type="domain" description="Electron transfer flavoprotein alpha/beta-subunit N-terminal" evidence="13">
    <location>
        <begin position="26"/>
        <end position="224"/>
    </location>
</feature>
<dbReference type="InterPro" id="IPR014729">
    <property type="entry name" value="Rossmann-like_a/b/a_fold"/>
</dbReference>
<dbReference type="GO" id="GO:0050660">
    <property type="term" value="F:flavin adenine dinucleotide binding"/>
    <property type="evidence" value="ECO:0007669"/>
    <property type="project" value="InterPro"/>
</dbReference>
<dbReference type="GO" id="GO:0005759">
    <property type="term" value="C:mitochondrial matrix"/>
    <property type="evidence" value="ECO:0007669"/>
    <property type="project" value="UniProtKB-SubCell"/>
</dbReference>
<dbReference type="Pfam" id="PF01012">
    <property type="entry name" value="ETF"/>
    <property type="match status" value="1"/>
</dbReference>
<dbReference type="FunFam" id="3.40.50.1220:FF:000001">
    <property type="entry name" value="Electron transfer flavoprotein, alpha subunit"/>
    <property type="match status" value="1"/>
</dbReference>
<protein>
    <recommendedName>
        <fullName evidence="11">Probable electron transfer flavoprotein subunit alpha</fullName>
    </recommendedName>
</protein>
<evidence type="ECO:0000256" key="4">
    <source>
        <dbReference type="ARBA" id="ARBA00022448"/>
    </source>
</evidence>
<name>A0A0C9XC95_9AGAR</name>
<keyword evidence="7" id="KW-0809">Transit peptide</keyword>
<dbReference type="InterPro" id="IPR029035">
    <property type="entry name" value="DHS-like_NAD/FAD-binding_dom"/>
</dbReference>
<keyword evidence="5 11" id="KW-0285">Flavoprotein</keyword>
<dbReference type="SMART" id="SM00893">
    <property type="entry name" value="ETF"/>
    <property type="match status" value="1"/>
</dbReference>